<dbReference type="Pfam" id="PF25007">
    <property type="entry name" value="DYH2-5-8_CC"/>
    <property type="match status" value="1"/>
</dbReference>
<evidence type="ECO:0000313" key="3">
    <source>
        <dbReference type="RefSeq" id="XP_010777174.1"/>
    </source>
</evidence>
<reference evidence="3" key="1">
    <citation type="submission" date="2025-08" db="UniProtKB">
        <authorList>
            <consortium name="RefSeq"/>
        </authorList>
    </citation>
    <scope>IDENTIFICATION</scope>
    <source>
        <tissue evidence="3">Muscle</tissue>
    </source>
</reference>
<proteinExistence type="predicted"/>
<feature type="non-terminal residue" evidence="3">
    <location>
        <position position="1"/>
    </location>
</feature>
<dbReference type="Proteomes" id="UP000504611">
    <property type="component" value="Unplaced"/>
</dbReference>
<evidence type="ECO:0000259" key="1">
    <source>
        <dbReference type="Pfam" id="PF25007"/>
    </source>
</evidence>
<dbReference type="InterPro" id="IPR056759">
    <property type="entry name" value="DYH2-5-8_CC"/>
</dbReference>
<dbReference type="RefSeq" id="XP_010777174.1">
    <property type="nucleotide sequence ID" value="XM_010778872.1"/>
</dbReference>
<dbReference type="OrthoDB" id="8948367at2759"/>
<dbReference type="PANTHER" id="PTHR46532">
    <property type="entry name" value="MALE FERTILITY FACTOR KL5"/>
    <property type="match status" value="1"/>
</dbReference>
<dbReference type="GeneID" id="104952117"/>
<dbReference type="InterPro" id="IPR026983">
    <property type="entry name" value="DHC"/>
</dbReference>
<gene>
    <name evidence="3" type="primary">LOC104952117</name>
</gene>
<feature type="domain" description="Dynein axonemal heavy chain 2/5/8 coiled-coil" evidence="1">
    <location>
        <begin position="63"/>
        <end position="171"/>
    </location>
</feature>
<dbReference type="GO" id="GO:0051959">
    <property type="term" value="F:dynein light intermediate chain binding"/>
    <property type="evidence" value="ECO:0007669"/>
    <property type="project" value="InterPro"/>
</dbReference>
<protein>
    <submittedName>
        <fullName evidence="3">Dynein heavy chain 5, axonemal-like</fullName>
    </submittedName>
</protein>
<dbReference type="GO" id="GO:0007018">
    <property type="term" value="P:microtubule-based movement"/>
    <property type="evidence" value="ECO:0007669"/>
    <property type="project" value="InterPro"/>
</dbReference>
<dbReference type="AlphaFoldDB" id="A0A6I9NHL8"/>
<dbReference type="KEGG" id="ncc:104952117"/>
<accession>A0A6I9NHL8</accession>
<sequence length="284" mass="31567">SLSIKTTNALFIHDALLSLQKLEEQISELPVCYGVGAVLLDTEQLKLALTQEARLWKRALGDALNRRASADMNDLFSFVDGMTRRLQRPITDLEDVRETMAALREVREAEVRVDATIGPVEESFALLNKHDLLFTDGNAERVDGLTYAWRNLAALVEQNQNTLVRIQPSMKADLLSAVHSFQSLMQSFCSAYSLRGPGTEGLTPAEASDRLQGFQAEFDQLWRKYTTCSGGEELFGLPVKGILCKICLHSDQWRSQELLCGWAWRNVGGPGGDLLSVGSELKLH</sequence>
<evidence type="ECO:0000313" key="2">
    <source>
        <dbReference type="Proteomes" id="UP000504611"/>
    </source>
</evidence>
<organism evidence="2 3">
    <name type="scientific">Notothenia coriiceps</name>
    <name type="common">black rockcod</name>
    <dbReference type="NCBI Taxonomy" id="8208"/>
    <lineage>
        <taxon>Eukaryota</taxon>
        <taxon>Metazoa</taxon>
        <taxon>Chordata</taxon>
        <taxon>Craniata</taxon>
        <taxon>Vertebrata</taxon>
        <taxon>Euteleostomi</taxon>
        <taxon>Actinopterygii</taxon>
        <taxon>Neopterygii</taxon>
        <taxon>Teleostei</taxon>
        <taxon>Neoteleostei</taxon>
        <taxon>Acanthomorphata</taxon>
        <taxon>Eupercaria</taxon>
        <taxon>Perciformes</taxon>
        <taxon>Notothenioidei</taxon>
        <taxon>Nototheniidae</taxon>
        <taxon>Notothenia</taxon>
    </lineage>
</organism>
<dbReference type="GO" id="GO:0005858">
    <property type="term" value="C:axonemal dynein complex"/>
    <property type="evidence" value="ECO:0007669"/>
    <property type="project" value="TreeGrafter"/>
</dbReference>
<dbReference type="PANTHER" id="PTHR46532:SF13">
    <property type="entry name" value="CYTOPLASMIC DYNEIN 1 HEAVY CHAIN 1"/>
    <property type="match status" value="1"/>
</dbReference>
<keyword evidence="2" id="KW-1185">Reference proteome</keyword>
<name>A0A6I9NHL8_9TELE</name>
<dbReference type="GO" id="GO:0045505">
    <property type="term" value="F:dynein intermediate chain binding"/>
    <property type="evidence" value="ECO:0007669"/>
    <property type="project" value="InterPro"/>
</dbReference>